<dbReference type="InterPro" id="IPR002939">
    <property type="entry name" value="DnaJ_C"/>
</dbReference>
<evidence type="ECO:0000313" key="4">
    <source>
        <dbReference type="EMBL" id="GLI35588.1"/>
    </source>
</evidence>
<organism evidence="4 5">
    <name type="scientific">Desulforhabdus amnigena</name>
    <dbReference type="NCBI Taxonomy" id="40218"/>
    <lineage>
        <taxon>Bacteria</taxon>
        <taxon>Pseudomonadati</taxon>
        <taxon>Thermodesulfobacteriota</taxon>
        <taxon>Syntrophobacteria</taxon>
        <taxon>Syntrophobacterales</taxon>
        <taxon>Syntrophobacteraceae</taxon>
        <taxon>Desulforhabdus</taxon>
    </lineage>
</organism>
<dbReference type="Pfam" id="PF01556">
    <property type="entry name" value="DnaJ_C"/>
    <property type="match status" value="1"/>
</dbReference>
<dbReference type="PANTHER" id="PTHR43096:SF52">
    <property type="entry name" value="DNAJ HOMOLOG 1, MITOCHONDRIAL-RELATED"/>
    <property type="match status" value="1"/>
</dbReference>
<proteinExistence type="predicted"/>
<evidence type="ECO:0000259" key="3">
    <source>
        <dbReference type="PROSITE" id="PS50076"/>
    </source>
</evidence>
<dbReference type="Gene3D" id="1.10.287.110">
    <property type="entry name" value="DnaJ domain"/>
    <property type="match status" value="1"/>
</dbReference>
<dbReference type="Pfam" id="PF00226">
    <property type="entry name" value="DnaJ"/>
    <property type="match status" value="1"/>
</dbReference>
<name>A0A9W6FVH0_9BACT</name>
<dbReference type="EMBL" id="BSDR01000001">
    <property type="protein sequence ID" value="GLI35588.1"/>
    <property type="molecule type" value="Genomic_DNA"/>
</dbReference>
<dbReference type="InterPro" id="IPR036869">
    <property type="entry name" value="J_dom_sf"/>
</dbReference>
<dbReference type="PROSITE" id="PS50076">
    <property type="entry name" value="DNAJ_2"/>
    <property type="match status" value="1"/>
</dbReference>
<dbReference type="PROSITE" id="PS00636">
    <property type="entry name" value="DNAJ_1"/>
    <property type="match status" value="1"/>
</dbReference>
<dbReference type="GO" id="GO:0042026">
    <property type="term" value="P:protein refolding"/>
    <property type="evidence" value="ECO:0007669"/>
    <property type="project" value="TreeGrafter"/>
</dbReference>
<dbReference type="GO" id="GO:0051082">
    <property type="term" value="F:unfolded protein binding"/>
    <property type="evidence" value="ECO:0007669"/>
    <property type="project" value="InterPro"/>
</dbReference>
<feature type="region of interest" description="Disordered" evidence="2">
    <location>
        <begin position="43"/>
        <end position="65"/>
    </location>
</feature>
<evidence type="ECO:0000256" key="1">
    <source>
        <dbReference type="ARBA" id="ARBA00023186"/>
    </source>
</evidence>
<dbReference type="Gene3D" id="2.60.260.20">
    <property type="entry name" value="Urease metallochaperone UreE, N-terminal domain"/>
    <property type="match status" value="1"/>
</dbReference>
<dbReference type="InterPro" id="IPR018253">
    <property type="entry name" value="DnaJ_domain_CS"/>
</dbReference>
<dbReference type="SUPFAM" id="SSF46565">
    <property type="entry name" value="Chaperone J-domain"/>
    <property type="match status" value="1"/>
</dbReference>
<gene>
    <name evidence="4" type="ORF">DAMNIGENAA_30210</name>
</gene>
<feature type="domain" description="J" evidence="3">
    <location>
        <begin position="1"/>
        <end position="44"/>
    </location>
</feature>
<keyword evidence="5" id="KW-1185">Reference proteome</keyword>
<sequence>MLAMRWHPDRNPHESHAAQNFRKALDAYEVLINPSTRKQYDKLRGYNKSRRNAPHQPLERGEGKSDSFTEVFQGAFGIEWGEKKECREKDLRFDLQISKSAAACGMFEEIFFQRLVFCNECFGNGRKVPLASCQECKGTGEREEMCSLRIWIPPGSEEGTRIRIRGVGDREIPGRAAGDLIVVIYVI</sequence>
<evidence type="ECO:0000256" key="2">
    <source>
        <dbReference type="SAM" id="MobiDB-lite"/>
    </source>
</evidence>
<dbReference type="GO" id="GO:0005737">
    <property type="term" value="C:cytoplasm"/>
    <property type="evidence" value="ECO:0007669"/>
    <property type="project" value="TreeGrafter"/>
</dbReference>
<dbReference type="AlphaFoldDB" id="A0A9W6FVH0"/>
<dbReference type="SUPFAM" id="SSF49493">
    <property type="entry name" value="HSP40/DnaJ peptide-binding domain"/>
    <property type="match status" value="1"/>
</dbReference>
<evidence type="ECO:0000313" key="5">
    <source>
        <dbReference type="Proteomes" id="UP001144372"/>
    </source>
</evidence>
<accession>A0A9W6FVH0</accession>
<dbReference type="CDD" id="cd06257">
    <property type="entry name" value="DnaJ"/>
    <property type="match status" value="1"/>
</dbReference>
<keyword evidence="1" id="KW-0143">Chaperone</keyword>
<dbReference type="InterPro" id="IPR008971">
    <property type="entry name" value="HSP40/DnaJ_pept-bd"/>
</dbReference>
<dbReference type="PANTHER" id="PTHR43096">
    <property type="entry name" value="DNAJ HOMOLOG 1, MITOCHONDRIAL-RELATED"/>
    <property type="match status" value="1"/>
</dbReference>
<protein>
    <recommendedName>
        <fullName evidence="3">J domain-containing protein</fullName>
    </recommendedName>
</protein>
<dbReference type="InterPro" id="IPR001623">
    <property type="entry name" value="DnaJ_domain"/>
</dbReference>
<comment type="caution">
    <text evidence="4">The sequence shown here is derived from an EMBL/GenBank/DDBJ whole genome shotgun (WGS) entry which is preliminary data.</text>
</comment>
<dbReference type="Proteomes" id="UP001144372">
    <property type="component" value="Unassembled WGS sequence"/>
</dbReference>
<reference evidence="4" key="1">
    <citation type="submission" date="2022-12" db="EMBL/GenBank/DDBJ databases">
        <title>Reference genome sequencing for broad-spectrum identification of bacterial and archaeal isolates by mass spectrometry.</title>
        <authorList>
            <person name="Sekiguchi Y."/>
            <person name="Tourlousse D.M."/>
        </authorList>
    </citation>
    <scope>NUCLEOTIDE SEQUENCE</scope>
    <source>
        <strain evidence="4">ASRB1</strain>
    </source>
</reference>